<dbReference type="RefSeq" id="WP_139669657.1">
    <property type="nucleotide sequence ID" value="NZ_VDLY02000011.1"/>
</dbReference>
<comment type="caution">
    <text evidence="1">The sequence shown here is derived from an EMBL/GenBank/DDBJ whole genome shotgun (WGS) entry which is preliminary data.</text>
</comment>
<dbReference type="AlphaFoldDB" id="A0A5N6A708"/>
<name>A0A5N6A708_9ACTN</name>
<dbReference type="Pfam" id="PF10012">
    <property type="entry name" value="DUF2255"/>
    <property type="match status" value="1"/>
</dbReference>
<protein>
    <submittedName>
        <fullName evidence="1">DUF2255 family protein</fullName>
    </submittedName>
</protein>
<dbReference type="InterPro" id="IPR016888">
    <property type="entry name" value="UCP028498"/>
</dbReference>
<dbReference type="OrthoDB" id="162563at2"/>
<gene>
    <name evidence="1" type="ORF">FH607_017680</name>
</gene>
<sequence>MANWSNEELDTIGGADELEIAPLRDDGTEHGPITIWVVRHGDGLYVRSARGREGRWFNAARERHEGRVLAGGLDREVTFVELGDDGLNDAIDEAYRSKYRRYGAQYVDPIVGSGARAATLNVLPR</sequence>
<organism evidence="1 2">
    <name type="scientific">Streptomyces mimosae</name>
    <dbReference type="NCBI Taxonomy" id="2586635"/>
    <lineage>
        <taxon>Bacteria</taxon>
        <taxon>Bacillati</taxon>
        <taxon>Actinomycetota</taxon>
        <taxon>Actinomycetes</taxon>
        <taxon>Kitasatosporales</taxon>
        <taxon>Streptomycetaceae</taxon>
        <taxon>Streptomyces</taxon>
    </lineage>
</organism>
<dbReference type="EMBL" id="VDLY02000011">
    <property type="protein sequence ID" value="KAB8163773.1"/>
    <property type="molecule type" value="Genomic_DNA"/>
</dbReference>
<evidence type="ECO:0000313" key="1">
    <source>
        <dbReference type="EMBL" id="KAB8163773.1"/>
    </source>
</evidence>
<proteinExistence type="predicted"/>
<evidence type="ECO:0000313" key="2">
    <source>
        <dbReference type="Proteomes" id="UP000314251"/>
    </source>
</evidence>
<reference evidence="1" key="1">
    <citation type="submission" date="2019-10" db="EMBL/GenBank/DDBJ databases">
        <title>Nonomuraea sp. nov., isolated from Phyllanthus amarus.</title>
        <authorList>
            <person name="Klykleung N."/>
            <person name="Tanasupawat S."/>
        </authorList>
    </citation>
    <scope>NUCLEOTIDE SEQUENCE [LARGE SCALE GENOMIC DNA]</scope>
    <source>
        <strain evidence="1">3MP-10</strain>
    </source>
</reference>
<accession>A0A5N6A708</accession>
<dbReference type="Proteomes" id="UP000314251">
    <property type="component" value="Unassembled WGS sequence"/>
</dbReference>
<keyword evidence="2" id="KW-1185">Reference proteome</keyword>